<reference evidence="2 3" key="1">
    <citation type="journal article" date="2013" name="Genome Biol. Evol.">
        <title>Genomes of Stigonematalean cyanobacteria (subsection V) and the evolution of oxygenic photosynthesis from prokaryotes to plastids.</title>
        <authorList>
            <person name="Dagan T."/>
            <person name="Roettger M."/>
            <person name="Stucken K."/>
            <person name="Landan G."/>
            <person name="Koch R."/>
            <person name="Major P."/>
            <person name="Gould S.B."/>
            <person name="Goremykin V.V."/>
            <person name="Rippka R."/>
            <person name="Tandeau de Marsac N."/>
            <person name="Gugger M."/>
            <person name="Lockhart P.J."/>
            <person name="Allen J.F."/>
            <person name="Brune I."/>
            <person name="Maus I."/>
            <person name="Puhler A."/>
            <person name="Martin W.F."/>
        </authorList>
    </citation>
    <scope>NUCLEOTIDE SEQUENCE [LARGE SCALE GENOMIC DNA]</scope>
    <source>
        <strain evidence="2 3">PCC 7110</strain>
    </source>
</reference>
<accession>A0A139XA32</accession>
<evidence type="ECO:0000313" key="2">
    <source>
        <dbReference type="EMBL" id="KYC41557.1"/>
    </source>
</evidence>
<dbReference type="OrthoDB" id="516698at2"/>
<protein>
    <submittedName>
        <fullName evidence="2">Glycosyl transferase</fullName>
    </submittedName>
</protein>
<evidence type="ECO:0000313" key="3">
    <source>
        <dbReference type="Proteomes" id="UP000076925"/>
    </source>
</evidence>
<dbReference type="InterPro" id="IPR050194">
    <property type="entry name" value="Glycosyltransferase_grp1"/>
</dbReference>
<dbReference type="GO" id="GO:0016757">
    <property type="term" value="F:glycosyltransferase activity"/>
    <property type="evidence" value="ECO:0007669"/>
    <property type="project" value="InterPro"/>
</dbReference>
<dbReference type="InterPro" id="IPR001296">
    <property type="entry name" value="Glyco_trans_1"/>
</dbReference>
<evidence type="ECO:0000259" key="1">
    <source>
        <dbReference type="Pfam" id="PF00534"/>
    </source>
</evidence>
<keyword evidence="3" id="KW-1185">Reference proteome</keyword>
<dbReference type="Pfam" id="PF00534">
    <property type="entry name" value="Glycos_transf_1"/>
    <property type="match status" value="1"/>
</dbReference>
<dbReference type="PANTHER" id="PTHR45947">
    <property type="entry name" value="SULFOQUINOVOSYL TRANSFERASE SQD2"/>
    <property type="match status" value="1"/>
</dbReference>
<comment type="caution">
    <text evidence="2">The sequence shown here is derived from an EMBL/GenBank/DDBJ whole genome shotgun (WGS) entry which is preliminary data.</text>
</comment>
<dbReference type="RefSeq" id="WP_017746442.1">
    <property type="nucleotide sequence ID" value="NZ_KQ976354.1"/>
</dbReference>
<name>A0A139XA32_9CYAN</name>
<feature type="domain" description="Glycosyl transferase family 1" evidence="1">
    <location>
        <begin position="210"/>
        <end position="370"/>
    </location>
</feature>
<dbReference type="SUPFAM" id="SSF53756">
    <property type="entry name" value="UDP-Glycosyltransferase/glycogen phosphorylase"/>
    <property type="match status" value="1"/>
</dbReference>
<dbReference type="CDD" id="cd03801">
    <property type="entry name" value="GT4_PimA-like"/>
    <property type="match status" value="1"/>
</dbReference>
<dbReference type="Gene3D" id="3.40.50.2000">
    <property type="entry name" value="Glycogen Phosphorylase B"/>
    <property type="match status" value="2"/>
</dbReference>
<dbReference type="STRING" id="128403.WA1_16020"/>
<dbReference type="AlphaFoldDB" id="A0A139XA32"/>
<proteinExistence type="predicted"/>
<dbReference type="Proteomes" id="UP000076925">
    <property type="component" value="Unassembled WGS sequence"/>
</dbReference>
<sequence>MISSERENELEKLVESPRVAWVFPTIEGGNYWHPLFSEFTKIFPQTIIYTGFWTGFASGYENSFKVELVGKMKLLTITESEESYSRGVMYVSPAIIGKLLKFKPQIVFANGFSAWTLLAILLKLLTKWRVIIAYEGSTPNVDFRNSPIRLFFRRRMVQFADAFITNSEAGKAYLIDILGAKQTRTFARPYEVPTAKAMSKLAENSELNQQELQQPIFLFVGQLIPRKGLHLLLKACEILQQRGCSNYTLMIIGQGPDREKLENMSKDYGLEQSIKWIGWVDYSRIGEYFQLADVFILPTLEDTWGMVVLESMAYGKPILCSKWAGASELVLDGHNGYLFDPRNPEEVADAMYQFISTPDLIASFGRNSKQIIAEHTPETAAQFLAKVTNCILLNSTVT</sequence>
<keyword evidence="2" id="KW-0808">Transferase</keyword>
<organism evidence="2 3">
    <name type="scientific">Scytonema hofmannii PCC 7110</name>
    <dbReference type="NCBI Taxonomy" id="128403"/>
    <lineage>
        <taxon>Bacteria</taxon>
        <taxon>Bacillati</taxon>
        <taxon>Cyanobacteriota</taxon>
        <taxon>Cyanophyceae</taxon>
        <taxon>Nostocales</taxon>
        <taxon>Scytonemataceae</taxon>
        <taxon>Scytonema</taxon>
    </lineage>
</organism>
<gene>
    <name evidence="2" type="ORF">WA1_16020</name>
</gene>
<dbReference type="EMBL" id="ANNX02000020">
    <property type="protein sequence ID" value="KYC41557.1"/>
    <property type="molecule type" value="Genomic_DNA"/>
</dbReference>
<dbReference type="PANTHER" id="PTHR45947:SF3">
    <property type="entry name" value="SULFOQUINOVOSYL TRANSFERASE SQD2"/>
    <property type="match status" value="1"/>
</dbReference>